<gene>
    <name evidence="3" type="ORF">B4915_12265</name>
</gene>
<dbReference type="EMBL" id="MWZD01000022">
    <property type="protein sequence ID" value="PRI10184.1"/>
    <property type="molecule type" value="Genomic_DNA"/>
</dbReference>
<accession>A0A2S9QKR8</accession>
<organism evidence="3 4">
    <name type="scientific">Leucobacter massiliensis</name>
    <dbReference type="NCBI Taxonomy" id="1686285"/>
    <lineage>
        <taxon>Bacteria</taxon>
        <taxon>Bacillati</taxon>
        <taxon>Actinomycetota</taxon>
        <taxon>Actinomycetes</taxon>
        <taxon>Micrococcales</taxon>
        <taxon>Microbacteriaceae</taxon>
        <taxon>Leucobacter</taxon>
    </lineage>
</organism>
<evidence type="ECO:0000313" key="4">
    <source>
        <dbReference type="Proteomes" id="UP000238650"/>
    </source>
</evidence>
<dbReference type="AlphaFoldDB" id="A0A2S9QKR8"/>
<evidence type="ECO:0000256" key="1">
    <source>
        <dbReference type="SAM" id="MobiDB-lite"/>
    </source>
</evidence>
<keyword evidence="2" id="KW-0472">Membrane</keyword>
<name>A0A2S9QKR8_9MICO</name>
<proteinExistence type="predicted"/>
<keyword evidence="2" id="KW-1133">Transmembrane helix</keyword>
<feature type="region of interest" description="Disordered" evidence="1">
    <location>
        <begin position="1"/>
        <end position="196"/>
    </location>
</feature>
<keyword evidence="4" id="KW-1185">Reference proteome</keyword>
<keyword evidence="2" id="KW-0812">Transmembrane</keyword>
<protein>
    <submittedName>
        <fullName evidence="3">Uncharacterized protein</fullName>
    </submittedName>
</protein>
<feature type="compositionally biased region" description="Basic and acidic residues" evidence="1">
    <location>
        <begin position="26"/>
        <end position="36"/>
    </location>
</feature>
<evidence type="ECO:0000313" key="3">
    <source>
        <dbReference type="EMBL" id="PRI10184.1"/>
    </source>
</evidence>
<reference evidence="3 4" key="1">
    <citation type="journal article" date="2017" name="New Microbes New Infect">
        <title>Genome sequence of 'Leucobacter massiliensis' sp. nov. isolated from human pharynx after travel to the 2014 Hajj.</title>
        <authorList>
            <person name="Leangapichart T."/>
            <person name="Gautret P."/>
            <person name="Nguyen T.T."/>
            <person name="Armstrong N."/>
            <person name="Rolain J.M."/>
        </authorList>
    </citation>
    <scope>NUCLEOTIDE SEQUENCE [LARGE SCALE GENOMIC DNA]</scope>
    <source>
        <strain evidence="3 4">122RC15</strain>
    </source>
</reference>
<dbReference type="RefSeq" id="WP_105806118.1">
    <property type="nucleotide sequence ID" value="NZ_MWZD01000022.1"/>
</dbReference>
<feature type="compositionally biased region" description="Low complexity" evidence="1">
    <location>
        <begin position="104"/>
        <end position="129"/>
    </location>
</feature>
<comment type="caution">
    <text evidence="3">The sequence shown here is derived from an EMBL/GenBank/DDBJ whole genome shotgun (WGS) entry which is preliminary data.</text>
</comment>
<feature type="compositionally biased region" description="Basic and acidic residues" evidence="1">
    <location>
        <begin position="43"/>
        <end position="54"/>
    </location>
</feature>
<feature type="transmembrane region" description="Helical" evidence="2">
    <location>
        <begin position="208"/>
        <end position="233"/>
    </location>
</feature>
<sequence length="234" mass="24397">MSGERERETGGSAAEPGAGTPQRDGTPARDDEDRTRAVAASGEADRTEADRTEQDVTVLRSPAPAPEGEDTVVRPRRQLHRSDDDAEATVIRSAPAARDRAARRAGWAAPAGPARPEASGAAARVAGRPPADPAPPLSDHGQGAASRVDPRLRGGPARVYGPRARSVAASGADEVLRRVGPPPSAGGRTARERPPLPALRRRFRRERVVTLTCYAVALAISAAGLVVVARIAFG</sequence>
<evidence type="ECO:0000256" key="2">
    <source>
        <dbReference type="SAM" id="Phobius"/>
    </source>
</evidence>
<dbReference type="Proteomes" id="UP000238650">
    <property type="component" value="Unassembled WGS sequence"/>
</dbReference>